<dbReference type="InterPro" id="IPR040922">
    <property type="entry name" value="Ribosomal_mL59_dom"/>
</dbReference>
<comment type="caution">
    <text evidence="3">The sequence shown here is derived from an EMBL/GenBank/DDBJ whole genome shotgun (WGS) entry which is preliminary data.</text>
</comment>
<accession>A0A3R7G8M6</accession>
<name>A0A3R7G8M6_9STRA</name>
<evidence type="ECO:0000313" key="3">
    <source>
        <dbReference type="EMBL" id="RLN45117.1"/>
    </source>
</evidence>
<reference evidence="3 4" key="1">
    <citation type="submission" date="2018-07" db="EMBL/GenBank/DDBJ databases">
        <title>Genome sequencing of oomycete isolates from Chile give support for New Zealand origin for Phytophthora kernoviae and make available the first Nothophytophthora sp. genome.</title>
        <authorList>
            <person name="Studholme D.J."/>
            <person name="Sanfuentes E."/>
            <person name="Panda P."/>
            <person name="Hill R."/>
            <person name="Sambles C."/>
            <person name="Grant M."/>
            <person name="Williams N.M."/>
            <person name="Mcdougal R.L."/>
        </authorList>
    </citation>
    <scope>NUCLEOTIDE SEQUENCE [LARGE SCALE GENOMIC DNA]</scope>
    <source>
        <strain evidence="3">Chile2</strain>
    </source>
</reference>
<dbReference type="AlphaFoldDB" id="A0A3R7G8M6"/>
<feature type="transmembrane region" description="Helical" evidence="1">
    <location>
        <begin position="120"/>
        <end position="140"/>
    </location>
</feature>
<keyword evidence="1" id="KW-0812">Transmembrane</keyword>
<evidence type="ECO:0000256" key="1">
    <source>
        <dbReference type="SAM" id="Phobius"/>
    </source>
</evidence>
<dbReference type="EMBL" id="MAYM02000222">
    <property type="protein sequence ID" value="RLN45117.1"/>
    <property type="molecule type" value="Genomic_DNA"/>
</dbReference>
<protein>
    <recommendedName>
        <fullName evidence="2">Large ribosomal subunit protein mL59 domain-containing protein</fullName>
    </recommendedName>
</protein>
<sequence length="160" mass="18038">MQRFIRLSAAEAEAAMKPKLVEGKWMQPMISGRKVAMVKKHALRNGLVGTWEEGKGGWLESWDRPQKHHVMRPLKGHKNQRNEFERVKKVQAALEAMPTKIAEHKKALKLAKPLKGLDKLILVINLCIITTFIFMSPARFPSLSGESVVFSGELKCMAHG</sequence>
<keyword evidence="1" id="KW-0472">Membrane</keyword>
<dbReference type="Pfam" id="PF18126">
    <property type="entry name" value="Mitoc_mL59"/>
    <property type="match status" value="1"/>
</dbReference>
<gene>
    <name evidence="3" type="ORF">BBI17_003844</name>
</gene>
<keyword evidence="1" id="KW-1133">Transmembrane helix</keyword>
<evidence type="ECO:0000259" key="2">
    <source>
        <dbReference type="Pfam" id="PF18126"/>
    </source>
</evidence>
<proteinExistence type="predicted"/>
<dbReference type="Proteomes" id="UP000285883">
    <property type="component" value="Unassembled WGS sequence"/>
</dbReference>
<feature type="domain" description="Large ribosomal subunit protein mL59" evidence="2">
    <location>
        <begin position="21"/>
        <end position="106"/>
    </location>
</feature>
<organism evidence="3 4">
    <name type="scientific">Phytophthora kernoviae</name>
    <dbReference type="NCBI Taxonomy" id="325452"/>
    <lineage>
        <taxon>Eukaryota</taxon>
        <taxon>Sar</taxon>
        <taxon>Stramenopiles</taxon>
        <taxon>Oomycota</taxon>
        <taxon>Peronosporomycetes</taxon>
        <taxon>Peronosporales</taxon>
        <taxon>Peronosporaceae</taxon>
        <taxon>Phytophthora</taxon>
    </lineage>
</organism>
<evidence type="ECO:0000313" key="4">
    <source>
        <dbReference type="Proteomes" id="UP000285883"/>
    </source>
</evidence>